<dbReference type="PANTHER" id="PTHR18968">
    <property type="entry name" value="THIAMINE PYROPHOSPHATE ENZYMES"/>
    <property type="match status" value="1"/>
</dbReference>
<evidence type="ECO:0000256" key="11">
    <source>
        <dbReference type="ARBA" id="ARBA00023304"/>
    </source>
</evidence>
<evidence type="ECO:0000256" key="12">
    <source>
        <dbReference type="ARBA" id="ARBA00048670"/>
    </source>
</evidence>
<dbReference type="GO" id="GO:0003984">
    <property type="term" value="F:acetolactate synthase activity"/>
    <property type="evidence" value="ECO:0007669"/>
    <property type="project" value="UniProtKB-EC"/>
</dbReference>
<comment type="cofactor">
    <cofactor evidence="13">
        <name>Mg(2+)</name>
        <dbReference type="ChEBI" id="CHEBI:18420"/>
    </cofactor>
    <text evidence="13">Binds 1 Mg(2+) ion per subunit.</text>
</comment>
<comment type="catalytic activity">
    <reaction evidence="12 13">
        <text>2 pyruvate + H(+) = (2S)-2-acetolactate + CO2</text>
        <dbReference type="Rhea" id="RHEA:25249"/>
        <dbReference type="ChEBI" id="CHEBI:15361"/>
        <dbReference type="ChEBI" id="CHEBI:15378"/>
        <dbReference type="ChEBI" id="CHEBI:16526"/>
        <dbReference type="ChEBI" id="CHEBI:58476"/>
        <dbReference type="EC" id="2.2.1.6"/>
    </reaction>
</comment>
<comment type="pathway">
    <text evidence="1 13">Amino-acid biosynthesis; L-isoleucine biosynthesis; L-isoleucine from 2-oxobutanoate: step 1/4.</text>
</comment>
<comment type="similarity">
    <text evidence="3 13">Belongs to the TPP enzyme family.</text>
</comment>
<dbReference type="SUPFAM" id="SSF52467">
    <property type="entry name" value="DHS-like NAD/FAD-binding domain"/>
    <property type="match status" value="1"/>
</dbReference>
<comment type="pathway">
    <text evidence="2 13">Amino-acid biosynthesis; L-valine biosynthesis; L-valine from pyruvate: step 1/4.</text>
</comment>
<comment type="caution">
    <text evidence="18">The sequence shown here is derived from an EMBL/GenBank/DDBJ whole genome shotgun (WGS) entry which is preliminary data.</text>
</comment>
<evidence type="ECO:0000256" key="14">
    <source>
        <dbReference type="SAM" id="MobiDB-lite"/>
    </source>
</evidence>
<evidence type="ECO:0000256" key="5">
    <source>
        <dbReference type="ARBA" id="ARBA00022605"/>
    </source>
</evidence>
<comment type="cofactor">
    <cofactor evidence="13">
        <name>thiamine diphosphate</name>
        <dbReference type="ChEBI" id="CHEBI:58937"/>
    </cofactor>
    <text evidence="13">Binds 1 thiamine pyrophosphate per subunit.</text>
</comment>
<gene>
    <name evidence="18" type="ORF">WJX84_004612</name>
</gene>
<evidence type="ECO:0000256" key="7">
    <source>
        <dbReference type="ARBA" id="ARBA00022679"/>
    </source>
</evidence>
<keyword evidence="5 13" id="KW-0028">Amino-acid biosynthesis</keyword>
<dbReference type="EMBL" id="JALJOV010001283">
    <property type="protein sequence ID" value="KAK9850605.1"/>
    <property type="molecule type" value="Genomic_DNA"/>
</dbReference>
<evidence type="ECO:0000256" key="2">
    <source>
        <dbReference type="ARBA" id="ARBA00005025"/>
    </source>
</evidence>
<evidence type="ECO:0000256" key="10">
    <source>
        <dbReference type="ARBA" id="ARBA00023052"/>
    </source>
</evidence>
<dbReference type="Pfam" id="PF02775">
    <property type="entry name" value="TPP_enzyme_C"/>
    <property type="match status" value="1"/>
</dbReference>
<dbReference type="InterPro" id="IPR029035">
    <property type="entry name" value="DHS-like_NAD/FAD-binding_dom"/>
</dbReference>
<dbReference type="GO" id="GO:0009099">
    <property type="term" value="P:L-valine biosynthetic process"/>
    <property type="evidence" value="ECO:0007669"/>
    <property type="project" value="TreeGrafter"/>
</dbReference>
<dbReference type="CDD" id="cd02015">
    <property type="entry name" value="TPP_AHAS"/>
    <property type="match status" value="1"/>
</dbReference>
<evidence type="ECO:0000256" key="3">
    <source>
        <dbReference type="ARBA" id="ARBA00007812"/>
    </source>
</evidence>
<dbReference type="InterPro" id="IPR045229">
    <property type="entry name" value="TPP_enz"/>
</dbReference>
<evidence type="ECO:0000256" key="13">
    <source>
        <dbReference type="RuleBase" id="RU003591"/>
    </source>
</evidence>
<keyword evidence="7 13" id="KW-0808">Transferase</keyword>
<dbReference type="FunFam" id="3.40.50.1220:FF:000008">
    <property type="entry name" value="Acetolactate synthase"/>
    <property type="match status" value="1"/>
</dbReference>
<feature type="region of interest" description="Disordered" evidence="14">
    <location>
        <begin position="1"/>
        <end position="21"/>
    </location>
</feature>
<dbReference type="CDD" id="cd07035">
    <property type="entry name" value="TPP_PYR_POX_like"/>
    <property type="match status" value="1"/>
</dbReference>
<feature type="domain" description="Thiamine pyrophosphate enzyme TPP-binding" evidence="16">
    <location>
        <begin position="495"/>
        <end position="663"/>
    </location>
</feature>
<feature type="domain" description="Thiamine pyrophosphate enzyme N-terminal TPP-binding" evidence="17">
    <location>
        <begin position="110"/>
        <end position="220"/>
    </location>
</feature>
<evidence type="ECO:0000256" key="9">
    <source>
        <dbReference type="ARBA" id="ARBA00022842"/>
    </source>
</evidence>
<evidence type="ECO:0000256" key="1">
    <source>
        <dbReference type="ARBA" id="ARBA00004974"/>
    </source>
</evidence>
<evidence type="ECO:0000256" key="8">
    <source>
        <dbReference type="ARBA" id="ARBA00022723"/>
    </source>
</evidence>
<dbReference type="GO" id="GO:0009097">
    <property type="term" value="P:isoleucine biosynthetic process"/>
    <property type="evidence" value="ECO:0007669"/>
    <property type="project" value="TreeGrafter"/>
</dbReference>
<feature type="domain" description="Thiamine pyrophosphate enzyme central" evidence="15">
    <location>
        <begin position="302"/>
        <end position="433"/>
    </location>
</feature>
<dbReference type="GO" id="GO:0009635">
    <property type="term" value="P:response to herbicide"/>
    <property type="evidence" value="ECO:0007669"/>
    <property type="project" value="UniProtKB-KW"/>
</dbReference>
<dbReference type="InterPro" id="IPR012846">
    <property type="entry name" value="Acetolactate_synth_lsu"/>
</dbReference>
<dbReference type="GO" id="GO:0005948">
    <property type="term" value="C:acetolactate synthase complex"/>
    <property type="evidence" value="ECO:0007669"/>
    <property type="project" value="TreeGrafter"/>
</dbReference>
<proteinExistence type="inferred from homology"/>
<dbReference type="Gene3D" id="3.40.50.970">
    <property type="match status" value="2"/>
</dbReference>
<dbReference type="InterPro" id="IPR012000">
    <property type="entry name" value="Thiamin_PyroP_enz_cen_dom"/>
</dbReference>
<dbReference type="SUPFAM" id="SSF52518">
    <property type="entry name" value="Thiamin diphosphate-binding fold (THDP-binding)"/>
    <property type="match status" value="2"/>
</dbReference>
<protein>
    <recommendedName>
        <fullName evidence="4 13">Acetolactate synthase</fullName>
        <ecNumber evidence="4 13">2.2.1.6</ecNumber>
    </recommendedName>
</protein>
<sequence>MFGNSQLPKGQAPAAGTLHGAVQSLPQAATLREVRRQRRRQIRSARNAIEIRAEAPAEVVQSRVAEAIELRSASPADSAELEAARASARASLAQQGASEWVDRFGRQQRKGADIVVQALEREGCSTVFAYPGGASLEIHQALTRSNTVRNILCRHEQGEIFAAEGWGKVTGDVGVCIATSGPGATNLVTGLADALLDSVPMVAITGQVPRRMIGTDAFQETPIVEVTRQITKHNYLVMDVHDIPRIMKEAFYLARTGRPGPVLVDIPKDVQQSLAVPDWKTPMAIAGYMRRLPPPPLPSQLTAIVRALHEAKKPVLYVGGGCLNSWRELREFVSLTGIPVAQTLMGLGTFDATDPLSLHMLGMHGTVVANYAVDHADLLLAFGVRFDDRVTGKLEAFATRARIVHIDIDPAEINKNKEAHISVCSDMTPTLKLLNEAVARSPVDPSCYDDWRGEITEQQEKYPQSYPTRDDVIIPQEAVKVLHEETNGEAIITTGVGQHQMWAAQWYKFRGPRQWATSGGLGSMGFGLPSALGAAAAFDGKDGRPKKIVVDIDGDGSFMMNCQELATAYIEQLDIKMMILNNQHLGMVVQWEDRFYKANRAHTYLGRREAEYHLTGLPGDIYPDFVMMAKSCGVPGARIFKPEELRAGIRKMLDTPGPYLLDVMVPHIEHVLPMIPGGGSFKDIITTGDGRDTY</sequence>
<keyword evidence="11 13" id="KW-0100">Branched-chain amino acid biosynthesis</keyword>
<evidence type="ECO:0000313" key="18">
    <source>
        <dbReference type="EMBL" id="KAK9850605.1"/>
    </source>
</evidence>
<dbReference type="NCBIfam" id="TIGR00118">
    <property type="entry name" value="acolac_lg"/>
    <property type="match status" value="1"/>
</dbReference>
<dbReference type="GO" id="GO:0050660">
    <property type="term" value="F:flavin adenine dinucleotide binding"/>
    <property type="evidence" value="ECO:0007669"/>
    <property type="project" value="InterPro"/>
</dbReference>
<dbReference type="InterPro" id="IPR011766">
    <property type="entry name" value="TPP_enzyme_TPP-bd"/>
</dbReference>
<keyword evidence="9 13" id="KW-0460">Magnesium</keyword>
<evidence type="ECO:0000259" key="15">
    <source>
        <dbReference type="Pfam" id="PF00205"/>
    </source>
</evidence>
<dbReference type="GO" id="GO:0030976">
    <property type="term" value="F:thiamine pyrophosphate binding"/>
    <property type="evidence" value="ECO:0007669"/>
    <property type="project" value="UniProtKB-UniRule"/>
</dbReference>
<dbReference type="PANTHER" id="PTHR18968:SF13">
    <property type="entry name" value="ACETOLACTATE SYNTHASE CATALYTIC SUBUNIT, MITOCHONDRIAL"/>
    <property type="match status" value="1"/>
</dbReference>
<accession>A0AAW1SQA3</accession>
<evidence type="ECO:0000256" key="4">
    <source>
        <dbReference type="ARBA" id="ARBA00013145"/>
    </source>
</evidence>
<keyword evidence="10 13" id="KW-0786">Thiamine pyrophosphate</keyword>
<dbReference type="InterPro" id="IPR029061">
    <property type="entry name" value="THDP-binding"/>
</dbReference>
<dbReference type="EC" id="2.2.1.6" evidence="4 13"/>
<keyword evidence="6" id="KW-0359">Herbicide resistance</keyword>
<organism evidence="18 19">
    <name type="scientific">Apatococcus fuscideae</name>
    <dbReference type="NCBI Taxonomy" id="2026836"/>
    <lineage>
        <taxon>Eukaryota</taxon>
        <taxon>Viridiplantae</taxon>
        <taxon>Chlorophyta</taxon>
        <taxon>core chlorophytes</taxon>
        <taxon>Trebouxiophyceae</taxon>
        <taxon>Chlorellales</taxon>
        <taxon>Chlorellaceae</taxon>
        <taxon>Apatococcus</taxon>
    </lineage>
</organism>
<evidence type="ECO:0000259" key="16">
    <source>
        <dbReference type="Pfam" id="PF02775"/>
    </source>
</evidence>
<keyword evidence="8 13" id="KW-0479">Metal-binding</keyword>
<dbReference type="Pfam" id="PF00205">
    <property type="entry name" value="TPP_enzyme_M"/>
    <property type="match status" value="1"/>
</dbReference>
<dbReference type="InterPro" id="IPR039368">
    <property type="entry name" value="AHAS_TPP"/>
</dbReference>
<keyword evidence="19" id="KW-1185">Reference proteome</keyword>
<dbReference type="GO" id="GO:0000287">
    <property type="term" value="F:magnesium ion binding"/>
    <property type="evidence" value="ECO:0007669"/>
    <property type="project" value="UniProtKB-UniRule"/>
</dbReference>
<evidence type="ECO:0000256" key="6">
    <source>
        <dbReference type="ARBA" id="ARBA00022646"/>
    </source>
</evidence>
<reference evidence="18 19" key="1">
    <citation type="journal article" date="2024" name="Nat. Commun.">
        <title>Phylogenomics reveals the evolutionary origins of lichenization in chlorophyte algae.</title>
        <authorList>
            <person name="Puginier C."/>
            <person name="Libourel C."/>
            <person name="Otte J."/>
            <person name="Skaloud P."/>
            <person name="Haon M."/>
            <person name="Grisel S."/>
            <person name="Petersen M."/>
            <person name="Berrin J.G."/>
            <person name="Delaux P.M."/>
            <person name="Dal Grande F."/>
            <person name="Keller J."/>
        </authorList>
    </citation>
    <scope>NUCLEOTIDE SEQUENCE [LARGE SCALE GENOMIC DNA]</scope>
    <source>
        <strain evidence="18 19">SAG 2523</strain>
    </source>
</reference>
<evidence type="ECO:0000313" key="19">
    <source>
        <dbReference type="Proteomes" id="UP001485043"/>
    </source>
</evidence>
<dbReference type="Pfam" id="PF02776">
    <property type="entry name" value="TPP_enzyme_N"/>
    <property type="match status" value="1"/>
</dbReference>
<dbReference type="FunFam" id="3.40.50.970:FF:000007">
    <property type="entry name" value="Acetolactate synthase"/>
    <property type="match status" value="1"/>
</dbReference>
<dbReference type="AlphaFoldDB" id="A0AAW1SQA3"/>
<name>A0AAW1SQA3_9CHLO</name>
<evidence type="ECO:0000259" key="17">
    <source>
        <dbReference type="Pfam" id="PF02776"/>
    </source>
</evidence>
<dbReference type="Gene3D" id="3.40.50.1220">
    <property type="entry name" value="TPP-binding domain"/>
    <property type="match status" value="1"/>
</dbReference>
<dbReference type="Proteomes" id="UP001485043">
    <property type="component" value="Unassembled WGS sequence"/>
</dbReference>
<dbReference type="InterPro" id="IPR012001">
    <property type="entry name" value="Thiamin_PyroP_enz_TPP-bd_dom"/>
</dbReference>